<organism evidence="1 2">
    <name type="scientific">Microbacterium marmarense</name>
    <dbReference type="NCBI Taxonomy" id="3122051"/>
    <lineage>
        <taxon>Bacteria</taxon>
        <taxon>Bacillati</taxon>
        <taxon>Actinomycetota</taxon>
        <taxon>Actinomycetes</taxon>
        <taxon>Micrococcales</taxon>
        <taxon>Microbacteriaceae</taxon>
        <taxon>Microbacterium</taxon>
    </lineage>
</organism>
<gene>
    <name evidence="1" type="ORF">WDU96_03615</name>
</gene>
<dbReference type="RefSeq" id="WP_337337119.1">
    <property type="nucleotide sequence ID" value="NZ_JBBDGL010000001.1"/>
</dbReference>
<reference evidence="1 2" key="1">
    <citation type="submission" date="2024-02" db="EMBL/GenBank/DDBJ databases">
        <authorList>
            <person name="Saticioglu I.B."/>
        </authorList>
    </citation>
    <scope>NUCLEOTIDE SEQUENCE [LARGE SCALE GENOMIC DNA]</scope>
    <source>
        <strain evidence="1 2">Mu-86</strain>
    </source>
</reference>
<protein>
    <recommendedName>
        <fullName evidence="3">DUF4232 domain-containing protein</fullName>
    </recommendedName>
</protein>
<name>A0ABU8LQZ8_9MICO</name>
<dbReference type="EMBL" id="JBBDGL010000001">
    <property type="protein sequence ID" value="MEJ1154686.1"/>
    <property type="molecule type" value="Genomic_DNA"/>
</dbReference>
<dbReference type="Proteomes" id="UP001368654">
    <property type="component" value="Unassembled WGS sequence"/>
</dbReference>
<accession>A0ABU8LQZ8</accession>
<evidence type="ECO:0000313" key="1">
    <source>
        <dbReference type="EMBL" id="MEJ1154686.1"/>
    </source>
</evidence>
<evidence type="ECO:0008006" key="3">
    <source>
        <dbReference type="Google" id="ProtNLM"/>
    </source>
</evidence>
<comment type="caution">
    <text evidence="1">The sequence shown here is derived from an EMBL/GenBank/DDBJ whole genome shotgun (WGS) entry which is preliminary data.</text>
</comment>
<evidence type="ECO:0000313" key="2">
    <source>
        <dbReference type="Proteomes" id="UP001368654"/>
    </source>
</evidence>
<keyword evidence="2" id="KW-1185">Reference proteome</keyword>
<dbReference type="PROSITE" id="PS51257">
    <property type="entry name" value="PROKAR_LIPOPROTEIN"/>
    <property type="match status" value="1"/>
</dbReference>
<proteinExistence type="predicted"/>
<sequence>MKGNEASGPLTLVKKAVLATTTMTVFASVATGCSQSVEQPTCTEALSEWVTHTDTLAVTDTAESAPATQRLLDLRDADCVFAGDPGSETSVFLTSSSDEADRITASARTDLENGAFSLVSETASGDPSATTFMSDTEDRALASIVSYRAPISTWNLPEDTNVVIISVVTLAPNS</sequence>